<dbReference type="EMBL" id="CALNXI010000730">
    <property type="protein sequence ID" value="CAH3041415.1"/>
    <property type="molecule type" value="Genomic_DNA"/>
</dbReference>
<evidence type="ECO:0000256" key="1">
    <source>
        <dbReference type="SAM" id="MobiDB-lite"/>
    </source>
</evidence>
<protein>
    <submittedName>
        <fullName evidence="2">Uncharacterized protein</fullName>
    </submittedName>
</protein>
<organism evidence="2 3">
    <name type="scientific">Porites evermanni</name>
    <dbReference type="NCBI Taxonomy" id="104178"/>
    <lineage>
        <taxon>Eukaryota</taxon>
        <taxon>Metazoa</taxon>
        <taxon>Cnidaria</taxon>
        <taxon>Anthozoa</taxon>
        <taxon>Hexacorallia</taxon>
        <taxon>Scleractinia</taxon>
        <taxon>Fungiina</taxon>
        <taxon>Poritidae</taxon>
        <taxon>Porites</taxon>
    </lineage>
</organism>
<name>A0ABN8N6N0_9CNID</name>
<comment type="caution">
    <text evidence="2">The sequence shown here is derived from an EMBL/GenBank/DDBJ whole genome shotgun (WGS) entry which is preliminary data.</text>
</comment>
<evidence type="ECO:0000313" key="3">
    <source>
        <dbReference type="Proteomes" id="UP001159427"/>
    </source>
</evidence>
<evidence type="ECO:0000313" key="2">
    <source>
        <dbReference type="EMBL" id="CAH3041415.1"/>
    </source>
</evidence>
<gene>
    <name evidence="2" type="ORF">PEVE_00040308</name>
</gene>
<feature type="region of interest" description="Disordered" evidence="1">
    <location>
        <begin position="1"/>
        <end position="20"/>
    </location>
</feature>
<keyword evidence="3" id="KW-1185">Reference proteome</keyword>
<reference evidence="2 3" key="1">
    <citation type="submission" date="2022-05" db="EMBL/GenBank/DDBJ databases">
        <authorList>
            <consortium name="Genoscope - CEA"/>
            <person name="William W."/>
        </authorList>
    </citation>
    <scope>NUCLEOTIDE SEQUENCE [LARGE SCALE GENOMIC DNA]</scope>
</reference>
<dbReference type="Proteomes" id="UP001159427">
    <property type="component" value="Unassembled WGS sequence"/>
</dbReference>
<feature type="non-terminal residue" evidence="2">
    <location>
        <position position="1"/>
    </location>
</feature>
<sequence length="102" mass="11676">HKDKDSSGKKSPTLFSPMHMHEPECSDLYSDGSCYCCDLGECCDCDKCFDFDKCCDFDDCFDCDDCCLITVTNDLNVTVVCDCDEYRDRKKFTDCDNCRDCN</sequence>
<proteinExistence type="predicted"/>
<accession>A0ABN8N6N0</accession>